<dbReference type="EMBL" id="CP061799">
    <property type="protein sequence ID" value="QTA82030.1"/>
    <property type="molecule type" value="Genomic_DNA"/>
</dbReference>
<reference evidence="1" key="1">
    <citation type="journal article" date="2021" name="Microb. Physiol.">
        <title>Proteogenomic Insights into the Physiology of Marine, Sulfate-Reducing, Filamentous Desulfonema limicola and Desulfonema magnum.</title>
        <authorList>
            <person name="Schnaars V."/>
            <person name="Wohlbrand L."/>
            <person name="Scheve S."/>
            <person name="Hinrichs C."/>
            <person name="Reinhardt R."/>
            <person name="Rabus R."/>
        </authorList>
    </citation>
    <scope>NUCLEOTIDE SEQUENCE</scope>
    <source>
        <strain evidence="1">5ac10</strain>
    </source>
</reference>
<dbReference type="RefSeq" id="WP_207687998.1">
    <property type="nucleotide sequence ID" value="NZ_CP061799.1"/>
</dbReference>
<dbReference type="KEGG" id="dli:dnl_43920"/>
<evidence type="ECO:0000313" key="2">
    <source>
        <dbReference type="Proteomes" id="UP000663720"/>
    </source>
</evidence>
<gene>
    <name evidence="1" type="ORF">dnl_43920</name>
</gene>
<dbReference type="Proteomes" id="UP000663720">
    <property type="component" value="Chromosome"/>
</dbReference>
<proteinExistence type="predicted"/>
<organism evidence="1 2">
    <name type="scientific">Desulfonema limicola</name>
    <dbReference type="NCBI Taxonomy" id="45656"/>
    <lineage>
        <taxon>Bacteria</taxon>
        <taxon>Pseudomonadati</taxon>
        <taxon>Thermodesulfobacteriota</taxon>
        <taxon>Desulfobacteria</taxon>
        <taxon>Desulfobacterales</taxon>
        <taxon>Desulfococcaceae</taxon>
        <taxon>Desulfonema</taxon>
    </lineage>
</organism>
<dbReference type="AlphaFoldDB" id="A0A975BB50"/>
<name>A0A975BB50_9BACT</name>
<sequence>MSLIEHIEREDWKDILRNNFEYALYVMKNDRHRHISSSADDLRSWLAYGGVNHVKKQFNRQMKRCRCTEEKISEVNNFFDQLAQENRSRILDLTAESILPETKQEWFSTYGLSETDVEDIFMRMLKGERPFEDWMYSHGYSNKEIQEIYNVVDNFLLKTGIIVPPESSLLH</sequence>
<protein>
    <submittedName>
        <fullName evidence="1">Uncharacterized protein</fullName>
    </submittedName>
</protein>
<evidence type="ECO:0000313" key="1">
    <source>
        <dbReference type="EMBL" id="QTA82030.1"/>
    </source>
</evidence>
<accession>A0A975BB50</accession>
<keyword evidence="2" id="KW-1185">Reference proteome</keyword>